<proteinExistence type="predicted"/>
<feature type="compositionally biased region" description="Pro residues" evidence="1">
    <location>
        <begin position="25"/>
        <end position="38"/>
    </location>
</feature>
<dbReference type="RefSeq" id="WP_146955972.1">
    <property type="nucleotide sequence ID" value="NZ_POAF01000003.1"/>
</dbReference>
<evidence type="ECO:0000313" key="3">
    <source>
        <dbReference type="Proteomes" id="UP000477543"/>
    </source>
</evidence>
<evidence type="ECO:0000313" key="2">
    <source>
        <dbReference type="EMBL" id="NAZ16159.1"/>
    </source>
</evidence>
<reference evidence="2 3" key="1">
    <citation type="submission" date="2020-01" db="EMBL/GenBank/DDBJ databases">
        <title>Glutamicibacter soli M275.</title>
        <authorList>
            <person name="Meng X."/>
        </authorList>
    </citation>
    <scope>NUCLEOTIDE SEQUENCE [LARGE SCALE GENOMIC DNA]</scope>
    <source>
        <strain evidence="2 3">M275</strain>
    </source>
</reference>
<dbReference type="Proteomes" id="UP000477543">
    <property type="component" value="Unassembled WGS sequence"/>
</dbReference>
<name>A0A6L9G4N5_9MICC</name>
<accession>A0A6L9G4N5</accession>
<comment type="caution">
    <text evidence="2">The sequence shown here is derived from an EMBL/GenBank/DDBJ whole genome shotgun (WGS) entry which is preliminary data.</text>
</comment>
<sequence length="293" mass="31180">MSNENFPNTSPSPDLSEPANGTGVPPQPPVAPAPPVPPMNDQFLPEHVETDSASRVGAAHGGEDESKLAQAGEATKDLAAEGQHSAAEVMDTAKQEATMVAGQAKEQAAHLFEELGADLREQTSLQQRKVAENLRDISNEFRSMLDQSQATGTAATLVDQASHHSGRVADWLDQREPGDLVDEVKDFARKRPGAFLGIALGAGLLAGRITRNASASKERQRQSPEATANAPAGTSYPSERPHAEPLKTAPRVTPPPVGQADPSALRTGTTEDELNDNPLQKYPGLNPRPEDYR</sequence>
<organism evidence="2 3">
    <name type="scientific">Glutamicibacter soli</name>
    <dbReference type="NCBI Taxonomy" id="453836"/>
    <lineage>
        <taxon>Bacteria</taxon>
        <taxon>Bacillati</taxon>
        <taxon>Actinomycetota</taxon>
        <taxon>Actinomycetes</taxon>
        <taxon>Micrococcales</taxon>
        <taxon>Micrococcaceae</taxon>
        <taxon>Glutamicibacter</taxon>
    </lineage>
</organism>
<evidence type="ECO:0000256" key="1">
    <source>
        <dbReference type="SAM" id="MobiDB-lite"/>
    </source>
</evidence>
<dbReference type="EMBL" id="WYDN01000006">
    <property type="protein sequence ID" value="NAZ16159.1"/>
    <property type="molecule type" value="Genomic_DNA"/>
</dbReference>
<dbReference type="AlphaFoldDB" id="A0A6L9G4N5"/>
<gene>
    <name evidence="2" type="ORF">GT020_08790</name>
</gene>
<feature type="region of interest" description="Disordered" evidence="1">
    <location>
        <begin position="212"/>
        <end position="293"/>
    </location>
</feature>
<feature type="compositionally biased region" description="Polar residues" evidence="1">
    <location>
        <begin position="1"/>
        <end position="13"/>
    </location>
</feature>
<feature type="region of interest" description="Disordered" evidence="1">
    <location>
        <begin position="1"/>
        <end position="90"/>
    </location>
</feature>
<protein>
    <submittedName>
        <fullName evidence="2">Uncharacterized protein</fullName>
    </submittedName>
</protein>